<evidence type="ECO:0000256" key="3">
    <source>
        <dbReference type="SAM" id="Phobius"/>
    </source>
</evidence>
<keyword evidence="3" id="KW-1133">Transmembrane helix</keyword>
<name>A0AAV0ZZX3_VICFA</name>
<reference evidence="4 5" key="1">
    <citation type="submission" date="2023-01" db="EMBL/GenBank/DDBJ databases">
        <authorList>
            <person name="Kreplak J."/>
        </authorList>
    </citation>
    <scope>NUCLEOTIDE SEQUENCE [LARGE SCALE GENOMIC DNA]</scope>
</reference>
<dbReference type="EMBL" id="OX451738">
    <property type="protein sequence ID" value="CAI8603472.1"/>
    <property type="molecule type" value="Genomic_DNA"/>
</dbReference>
<proteinExistence type="predicted"/>
<sequence length="143" mass="16436">MDFGNIVFAIIGFSASFIFCVPNLKTWQRKQVTLEKLKIIREALEEAEERVVRFQERHDRILNHISASYLTNAEVVEALAGARQNMNQALEFAVDLRSIQFKTISSFPNAVHMVNGTTNTGYPTFHMESRGEKNTKTREDQER</sequence>
<feature type="compositionally biased region" description="Basic and acidic residues" evidence="2">
    <location>
        <begin position="127"/>
        <end position="143"/>
    </location>
</feature>
<feature type="transmembrane region" description="Helical" evidence="3">
    <location>
        <begin position="6"/>
        <end position="24"/>
    </location>
</feature>
<dbReference type="AlphaFoldDB" id="A0AAV0ZZX3"/>
<organism evidence="4 5">
    <name type="scientific">Vicia faba</name>
    <name type="common">Broad bean</name>
    <name type="synonym">Faba vulgaris</name>
    <dbReference type="NCBI Taxonomy" id="3906"/>
    <lineage>
        <taxon>Eukaryota</taxon>
        <taxon>Viridiplantae</taxon>
        <taxon>Streptophyta</taxon>
        <taxon>Embryophyta</taxon>
        <taxon>Tracheophyta</taxon>
        <taxon>Spermatophyta</taxon>
        <taxon>Magnoliopsida</taxon>
        <taxon>eudicotyledons</taxon>
        <taxon>Gunneridae</taxon>
        <taxon>Pentapetalae</taxon>
        <taxon>rosids</taxon>
        <taxon>fabids</taxon>
        <taxon>Fabales</taxon>
        <taxon>Fabaceae</taxon>
        <taxon>Papilionoideae</taxon>
        <taxon>50 kb inversion clade</taxon>
        <taxon>NPAAA clade</taxon>
        <taxon>Hologalegina</taxon>
        <taxon>IRL clade</taxon>
        <taxon>Fabeae</taxon>
        <taxon>Vicia</taxon>
    </lineage>
</organism>
<keyword evidence="1" id="KW-0175">Coiled coil</keyword>
<evidence type="ECO:0000313" key="4">
    <source>
        <dbReference type="EMBL" id="CAI8603472.1"/>
    </source>
</evidence>
<keyword evidence="3" id="KW-0812">Transmembrane</keyword>
<feature type="coiled-coil region" evidence="1">
    <location>
        <begin position="30"/>
        <end position="64"/>
    </location>
</feature>
<feature type="region of interest" description="Disordered" evidence="2">
    <location>
        <begin position="120"/>
        <end position="143"/>
    </location>
</feature>
<keyword evidence="3" id="KW-0472">Membrane</keyword>
<evidence type="ECO:0000313" key="5">
    <source>
        <dbReference type="Proteomes" id="UP001157006"/>
    </source>
</evidence>
<keyword evidence="5" id="KW-1185">Reference proteome</keyword>
<protein>
    <submittedName>
        <fullName evidence="4">Uncharacterized protein</fullName>
    </submittedName>
</protein>
<dbReference type="Proteomes" id="UP001157006">
    <property type="component" value="Chromosome 3"/>
</dbReference>
<evidence type="ECO:0000256" key="2">
    <source>
        <dbReference type="SAM" id="MobiDB-lite"/>
    </source>
</evidence>
<accession>A0AAV0ZZX3</accession>
<evidence type="ECO:0000256" key="1">
    <source>
        <dbReference type="SAM" id="Coils"/>
    </source>
</evidence>
<gene>
    <name evidence="4" type="ORF">VFH_III087840</name>
</gene>